<organism evidence="2 3">
    <name type="scientific">Elysia crispata</name>
    <name type="common">lettuce slug</name>
    <dbReference type="NCBI Taxonomy" id="231223"/>
    <lineage>
        <taxon>Eukaryota</taxon>
        <taxon>Metazoa</taxon>
        <taxon>Spiralia</taxon>
        <taxon>Lophotrochozoa</taxon>
        <taxon>Mollusca</taxon>
        <taxon>Gastropoda</taxon>
        <taxon>Heterobranchia</taxon>
        <taxon>Euthyneura</taxon>
        <taxon>Panpulmonata</taxon>
        <taxon>Sacoglossa</taxon>
        <taxon>Placobranchoidea</taxon>
        <taxon>Plakobranchidae</taxon>
        <taxon>Elysia</taxon>
    </lineage>
</organism>
<proteinExistence type="predicted"/>
<reference evidence="2" key="1">
    <citation type="journal article" date="2023" name="G3 (Bethesda)">
        <title>A reference genome for the long-term kleptoplast-retaining sea slug Elysia crispata morphotype clarki.</title>
        <authorList>
            <person name="Eastman K.E."/>
            <person name="Pendleton A.L."/>
            <person name="Shaikh M.A."/>
            <person name="Suttiyut T."/>
            <person name="Ogas R."/>
            <person name="Tomko P."/>
            <person name="Gavelis G."/>
            <person name="Widhalm J.R."/>
            <person name="Wisecaver J.H."/>
        </authorList>
    </citation>
    <scope>NUCLEOTIDE SEQUENCE</scope>
    <source>
        <strain evidence="2">ECLA1</strain>
    </source>
</reference>
<evidence type="ECO:0000313" key="2">
    <source>
        <dbReference type="EMBL" id="KAK3742764.1"/>
    </source>
</evidence>
<evidence type="ECO:0000313" key="3">
    <source>
        <dbReference type="Proteomes" id="UP001283361"/>
    </source>
</evidence>
<dbReference type="Proteomes" id="UP001283361">
    <property type="component" value="Unassembled WGS sequence"/>
</dbReference>
<name>A0AAE0YFB7_9GAST</name>
<dbReference type="AlphaFoldDB" id="A0AAE0YFB7"/>
<comment type="caution">
    <text evidence="2">The sequence shown here is derived from an EMBL/GenBank/DDBJ whole genome shotgun (WGS) entry which is preliminary data.</text>
</comment>
<gene>
    <name evidence="2" type="ORF">RRG08_042091</name>
</gene>
<sequence>MEPVIDAKGSSLISCKCDPSQSNLQALWAARSKRLHRANNYLLNLMDNIQQESDSGNIRDMYKGTSQATDKPTKKTASLKLNEREFIRDRYKQMDRALEIHVRENSVTQKWYRQLKGCPYWKSWTMNQLWRSSAKELSSGLWQST</sequence>
<protein>
    <submittedName>
        <fullName evidence="2">Uncharacterized protein</fullName>
    </submittedName>
</protein>
<keyword evidence="3" id="KW-1185">Reference proteome</keyword>
<feature type="region of interest" description="Disordered" evidence="1">
    <location>
        <begin position="56"/>
        <end position="77"/>
    </location>
</feature>
<dbReference type="EMBL" id="JAWDGP010006344">
    <property type="protein sequence ID" value="KAK3742764.1"/>
    <property type="molecule type" value="Genomic_DNA"/>
</dbReference>
<evidence type="ECO:0000256" key="1">
    <source>
        <dbReference type="SAM" id="MobiDB-lite"/>
    </source>
</evidence>
<accession>A0AAE0YFB7</accession>